<evidence type="ECO:0000313" key="7">
    <source>
        <dbReference type="Proteomes" id="UP000887540"/>
    </source>
</evidence>
<evidence type="ECO:0000256" key="5">
    <source>
        <dbReference type="ARBA" id="ARBA00023136"/>
    </source>
</evidence>
<dbReference type="GO" id="GO:0033211">
    <property type="term" value="P:adiponectin-activated signaling pathway"/>
    <property type="evidence" value="ECO:0007669"/>
    <property type="project" value="TreeGrafter"/>
</dbReference>
<comment type="similarity">
    <text evidence="2">Belongs to the ADIPOR family.</text>
</comment>
<dbReference type="PANTHER" id="PTHR20855">
    <property type="entry name" value="ADIPOR/PROGESTIN RECEPTOR-RELATED"/>
    <property type="match status" value="1"/>
</dbReference>
<dbReference type="WBParaSite" id="ACRNAN_scaffold577.g25186.t1">
    <property type="protein sequence ID" value="ACRNAN_scaffold577.g25186.t1"/>
    <property type="gene ID" value="ACRNAN_scaffold577.g25186"/>
</dbReference>
<dbReference type="Proteomes" id="UP000887540">
    <property type="component" value="Unplaced"/>
</dbReference>
<keyword evidence="5 6" id="KW-0472">Membrane</keyword>
<dbReference type="Pfam" id="PF03006">
    <property type="entry name" value="HlyIII"/>
    <property type="match status" value="1"/>
</dbReference>
<dbReference type="GO" id="GO:0038023">
    <property type="term" value="F:signaling receptor activity"/>
    <property type="evidence" value="ECO:0007669"/>
    <property type="project" value="TreeGrafter"/>
</dbReference>
<keyword evidence="4 6" id="KW-1133">Transmembrane helix</keyword>
<evidence type="ECO:0000313" key="8">
    <source>
        <dbReference type="WBParaSite" id="ACRNAN_scaffold577.g25186.t1"/>
    </source>
</evidence>
<name>A0A914E5S1_9BILA</name>
<evidence type="ECO:0000256" key="2">
    <source>
        <dbReference type="ARBA" id="ARBA00007018"/>
    </source>
</evidence>
<keyword evidence="7" id="KW-1185">Reference proteome</keyword>
<evidence type="ECO:0000256" key="4">
    <source>
        <dbReference type="ARBA" id="ARBA00022989"/>
    </source>
</evidence>
<organism evidence="7 8">
    <name type="scientific">Acrobeloides nanus</name>
    <dbReference type="NCBI Taxonomy" id="290746"/>
    <lineage>
        <taxon>Eukaryota</taxon>
        <taxon>Metazoa</taxon>
        <taxon>Ecdysozoa</taxon>
        <taxon>Nematoda</taxon>
        <taxon>Chromadorea</taxon>
        <taxon>Rhabditida</taxon>
        <taxon>Tylenchina</taxon>
        <taxon>Cephalobomorpha</taxon>
        <taxon>Cephaloboidea</taxon>
        <taxon>Cephalobidae</taxon>
        <taxon>Acrobeloides</taxon>
    </lineage>
</organism>
<reference evidence="8" key="1">
    <citation type="submission" date="2022-11" db="UniProtKB">
        <authorList>
            <consortium name="WormBaseParasite"/>
        </authorList>
    </citation>
    <scope>IDENTIFICATION</scope>
</reference>
<dbReference type="PANTHER" id="PTHR20855:SF52">
    <property type="entry name" value="ADIPONECTIN RECEPTOR PROTEIN"/>
    <property type="match status" value="1"/>
</dbReference>
<comment type="subcellular location">
    <subcellularLocation>
        <location evidence="1">Membrane</location>
        <topology evidence="1">Multi-pass membrane protein</topology>
    </subcellularLocation>
</comment>
<proteinExistence type="inferred from homology"/>
<protein>
    <submittedName>
        <fullName evidence="8">Uncharacterized protein</fullName>
    </submittedName>
</protein>
<evidence type="ECO:0000256" key="1">
    <source>
        <dbReference type="ARBA" id="ARBA00004141"/>
    </source>
</evidence>
<evidence type="ECO:0000256" key="6">
    <source>
        <dbReference type="SAM" id="Phobius"/>
    </source>
</evidence>
<sequence length="99" mass="11476">MIVLFGLLVIAISWCQIFMDYKYRHIRATIFVCMGLSGIIPAAHYSITKGVYKLITEDRFDLLITMAFLYIFGAVLYATRVPERFFPGKCDIWVRKKSV</sequence>
<evidence type="ECO:0000256" key="3">
    <source>
        <dbReference type="ARBA" id="ARBA00022692"/>
    </source>
</evidence>
<feature type="transmembrane region" description="Helical" evidence="6">
    <location>
        <begin position="25"/>
        <end position="48"/>
    </location>
</feature>
<dbReference type="InterPro" id="IPR004254">
    <property type="entry name" value="AdipoR/HlyIII-related"/>
</dbReference>
<keyword evidence="3 6" id="KW-0812">Transmembrane</keyword>
<dbReference type="AlphaFoldDB" id="A0A914E5S1"/>
<feature type="transmembrane region" description="Helical" evidence="6">
    <location>
        <begin position="60"/>
        <end position="79"/>
    </location>
</feature>
<accession>A0A914E5S1</accession>
<dbReference type="GO" id="GO:0005886">
    <property type="term" value="C:plasma membrane"/>
    <property type="evidence" value="ECO:0007669"/>
    <property type="project" value="TreeGrafter"/>
</dbReference>